<dbReference type="AlphaFoldDB" id="A0A413S6J6"/>
<sequence>MRKQKIQFIVLAVILIVCIGGYFGITSFYKNKESNEKEASTIKVLEIENYKDLTKVSYNYEDATINLVKKDNKWKDESDTSKNLDSNNINSEMLSTLVEIDASTKIDSPENISQYGFTKDSDGNITGETNSITVTDNDGKVNKIYFGSTNPYDSTKYYMMVNDDTNVYVVDSTVNDAFSKDVEELEEETTTVEETTEETTTVSETTAQKTTAE</sequence>
<evidence type="ECO:0000256" key="1">
    <source>
        <dbReference type="SAM" id="MobiDB-lite"/>
    </source>
</evidence>
<proteinExistence type="predicted"/>
<keyword evidence="2" id="KW-0812">Transmembrane</keyword>
<protein>
    <submittedName>
        <fullName evidence="4">DUF4340 domain-containing protein</fullName>
    </submittedName>
</protein>
<keyword evidence="2" id="KW-1133">Transmembrane helix</keyword>
<dbReference type="RefSeq" id="WP_118024569.1">
    <property type="nucleotide sequence ID" value="NZ_JBGKOJ010000001.1"/>
</dbReference>
<feature type="compositionally biased region" description="Acidic residues" evidence="1">
    <location>
        <begin position="183"/>
        <end position="197"/>
    </location>
</feature>
<evidence type="ECO:0000313" key="5">
    <source>
        <dbReference type="Proteomes" id="UP000284598"/>
    </source>
</evidence>
<feature type="transmembrane region" description="Helical" evidence="2">
    <location>
        <begin position="6"/>
        <end position="25"/>
    </location>
</feature>
<accession>A0A413S6J6</accession>
<dbReference type="Proteomes" id="UP000284598">
    <property type="component" value="Unassembled WGS sequence"/>
</dbReference>
<evidence type="ECO:0000313" key="4">
    <source>
        <dbReference type="EMBL" id="RHA57496.1"/>
    </source>
</evidence>
<gene>
    <name evidence="4" type="ORF">DW929_01325</name>
</gene>
<keyword evidence="2" id="KW-0472">Membrane</keyword>
<dbReference type="EMBL" id="QSFO01000001">
    <property type="protein sequence ID" value="RHA57496.1"/>
    <property type="molecule type" value="Genomic_DNA"/>
</dbReference>
<organism evidence="4 5">
    <name type="scientific">Eubacterium ventriosum</name>
    <dbReference type="NCBI Taxonomy" id="39496"/>
    <lineage>
        <taxon>Bacteria</taxon>
        <taxon>Bacillati</taxon>
        <taxon>Bacillota</taxon>
        <taxon>Clostridia</taxon>
        <taxon>Eubacteriales</taxon>
        <taxon>Eubacteriaceae</taxon>
        <taxon>Eubacterium</taxon>
    </lineage>
</organism>
<feature type="region of interest" description="Disordered" evidence="1">
    <location>
        <begin position="183"/>
        <end position="213"/>
    </location>
</feature>
<dbReference type="Pfam" id="PF14238">
    <property type="entry name" value="DUF4340"/>
    <property type="match status" value="1"/>
</dbReference>
<feature type="domain" description="DUF4340" evidence="3">
    <location>
        <begin position="84"/>
        <end position="191"/>
    </location>
</feature>
<evidence type="ECO:0000256" key="2">
    <source>
        <dbReference type="SAM" id="Phobius"/>
    </source>
</evidence>
<name>A0A413S6J6_9FIRM</name>
<evidence type="ECO:0000259" key="3">
    <source>
        <dbReference type="Pfam" id="PF14238"/>
    </source>
</evidence>
<comment type="caution">
    <text evidence="4">The sequence shown here is derived from an EMBL/GenBank/DDBJ whole genome shotgun (WGS) entry which is preliminary data.</text>
</comment>
<dbReference type="InterPro" id="IPR025641">
    <property type="entry name" value="DUF4340"/>
</dbReference>
<reference evidence="4 5" key="1">
    <citation type="submission" date="2018-08" db="EMBL/GenBank/DDBJ databases">
        <title>A genome reference for cultivated species of the human gut microbiota.</title>
        <authorList>
            <person name="Zou Y."/>
            <person name="Xue W."/>
            <person name="Luo G."/>
        </authorList>
    </citation>
    <scope>NUCLEOTIDE SEQUENCE [LARGE SCALE GENOMIC DNA]</scope>
    <source>
        <strain evidence="4 5">AM43-2</strain>
    </source>
</reference>